<evidence type="ECO:0000313" key="2">
    <source>
        <dbReference type="EMBL" id="EDT37791.1"/>
    </source>
</evidence>
<reference evidence="2 3" key="1">
    <citation type="submission" date="2008-03" db="EMBL/GenBank/DDBJ databases">
        <title>Sequencing of the draft genome and assembly of Burkholderia ambifaria MEX-5.</title>
        <authorList>
            <consortium name="US DOE Joint Genome Institute (JGI-PGF)"/>
            <person name="Copeland A."/>
            <person name="Lucas S."/>
            <person name="Lapidus A."/>
            <person name="Glavina del Rio T."/>
            <person name="Dalin E."/>
            <person name="Tice H."/>
            <person name="Bruce D."/>
            <person name="Goodwin L."/>
            <person name="Pitluck S."/>
            <person name="Larimer F."/>
            <person name="Land M.L."/>
            <person name="Hauser L."/>
            <person name="Tiedje J."/>
            <person name="Richardson P."/>
        </authorList>
    </citation>
    <scope>NUCLEOTIDE SEQUENCE [LARGE SCALE GENOMIC DNA]</scope>
    <source>
        <strain evidence="2 3">MEX-5</strain>
    </source>
</reference>
<dbReference type="SUPFAM" id="SSF51120">
    <property type="entry name" value="beta-Roll"/>
    <property type="match status" value="1"/>
</dbReference>
<accession>B1TF69</accession>
<dbReference type="InterPro" id="IPR011049">
    <property type="entry name" value="Serralysin-like_metalloprot_C"/>
</dbReference>
<protein>
    <submittedName>
        <fullName evidence="2">Uncharacterized protein</fullName>
    </submittedName>
</protein>
<name>B1TF69_9BURK</name>
<sequence length="638" mass="68949">MGRDGGESPYSIVKEPVIKETDDDIDVSSGLDKTMPGVVTGTPREETAVLWQLGGGNDRVVGAQNQTNWFQFGTGQKTLTGGHQNDSFGLTAAAELLMSARSELEPGSALHGGAGIDTISLLGKAGKREPAYAGYDIDLKEGRLGLRRDSANGDVMPLMTLTSIENVETLAGASSRVTGSDDANEITVGGNDFVDSGGGDDTIHIAGLGIVHGGAGADRYIIDEGRGSGTVSIGEDGRDRSDIVLRWDLENIEEWRIEGSDLLVYSRHGDDDSPGREIRITGVYREENGARVLKNDKLFFHTEDGYTVTPDLPSEWHGDHASSVKAVIHVQGKAKPAPEILDSGVHAVSSQRGALFVGRSAEPVTLEVKTDDPDASSTIYLDYDANEIADVEYRYEVESSQGASFNHLKYRAADLVLKLKDGKDLTLKNVASNRSEKGTNVGGNLIASGFELNHSFVMTLHDGTSYRVSTPQHSYFDDHGYPGAKTVDGKPSLKLRPGKYMFNNPNKLNDLTVHKVTMDEPRVDIPAWSTYELQGKATTHEVFLMEGAIIKLSTPGAEMGQSNASIWNLHVDALGDVDSDRDMTLEDGRLLIKNIVVQFPPVDDTDKPLEAINIVTRAGTYRVDRIAEVIVLEEKIGI</sequence>
<organism evidence="2 3">
    <name type="scientific">Burkholderia ambifaria MEX-5</name>
    <dbReference type="NCBI Taxonomy" id="396597"/>
    <lineage>
        <taxon>Bacteria</taxon>
        <taxon>Pseudomonadati</taxon>
        <taxon>Pseudomonadota</taxon>
        <taxon>Betaproteobacteria</taxon>
        <taxon>Burkholderiales</taxon>
        <taxon>Burkholderiaceae</taxon>
        <taxon>Burkholderia</taxon>
        <taxon>Burkholderia cepacia complex</taxon>
    </lineage>
</organism>
<evidence type="ECO:0000313" key="3">
    <source>
        <dbReference type="Proteomes" id="UP000004814"/>
    </source>
</evidence>
<evidence type="ECO:0000256" key="1">
    <source>
        <dbReference type="SAM" id="MobiDB-lite"/>
    </source>
</evidence>
<gene>
    <name evidence="2" type="ORF">BamMEX5DRAFT_6435</name>
</gene>
<dbReference type="AlphaFoldDB" id="B1TF69"/>
<dbReference type="PATRIC" id="fig|396597.7.peg.974"/>
<comment type="caution">
    <text evidence="2">The sequence shown here is derived from an EMBL/GenBank/DDBJ whole genome shotgun (WGS) entry which is preliminary data.</text>
</comment>
<feature type="region of interest" description="Disordered" evidence="1">
    <location>
        <begin position="1"/>
        <end position="40"/>
    </location>
</feature>
<dbReference type="EMBL" id="ABLK01000384">
    <property type="protein sequence ID" value="EDT37791.1"/>
    <property type="molecule type" value="Genomic_DNA"/>
</dbReference>
<dbReference type="Proteomes" id="UP000004814">
    <property type="component" value="Unassembled WGS sequence"/>
</dbReference>
<proteinExistence type="predicted"/>
<dbReference type="Gene3D" id="2.150.10.10">
    <property type="entry name" value="Serralysin-like metalloprotease, C-terminal"/>
    <property type="match status" value="1"/>
</dbReference>